<keyword evidence="3" id="KW-1185">Reference proteome</keyword>
<keyword evidence="1" id="KW-0472">Membrane</keyword>
<name>A0ABV2E6J9_9STAP</name>
<reference evidence="2 3" key="1">
    <citation type="submission" date="2024-05" db="EMBL/GenBank/DDBJ databases">
        <title>Genomic Encyclopedia of Type Strains, Phase IV (KMG-IV): sequencing the most valuable type-strain genomes for metagenomic binning, comparative biology and taxonomic classification.</title>
        <authorList>
            <person name="Goeker M."/>
        </authorList>
    </citation>
    <scope>NUCLEOTIDE SEQUENCE [LARGE SCALE GENOMIC DNA]</scope>
    <source>
        <strain evidence="2 3">DSM 25286</strain>
    </source>
</reference>
<evidence type="ECO:0000313" key="3">
    <source>
        <dbReference type="Proteomes" id="UP001549019"/>
    </source>
</evidence>
<dbReference type="EMBL" id="JBDZDV010000001">
    <property type="protein sequence ID" value="MET3110037.1"/>
    <property type="molecule type" value="Genomic_DNA"/>
</dbReference>
<comment type="caution">
    <text evidence="2">The sequence shown here is derived from an EMBL/GenBank/DDBJ whole genome shotgun (WGS) entry which is preliminary data.</text>
</comment>
<feature type="transmembrane region" description="Helical" evidence="1">
    <location>
        <begin position="15"/>
        <end position="35"/>
    </location>
</feature>
<accession>A0ABV2E6J9</accession>
<sequence length="63" mass="7637">MGNLMKRLLSENDGFISFSLYIVLIYLITLYFHFYNRYMMIIEIRTNLILTYENSIHQIIGIR</sequence>
<evidence type="ECO:0000256" key="1">
    <source>
        <dbReference type="SAM" id="Phobius"/>
    </source>
</evidence>
<evidence type="ECO:0000313" key="2">
    <source>
        <dbReference type="EMBL" id="MET3110037.1"/>
    </source>
</evidence>
<keyword evidence="1" id="KW-0812">Transmembrane</keyword>
<proteinExistence type="predicted"/>
<gene>
    <name evidence="2" type="ORF">ABHD89_000425</name>
</gene>
<dbReference type="Proteomes" id="UP001549019">
    <property type="component" value="Unassembled WGS sequence"/>
</dbReference>
<keyword evidence="1" id="KW-1133">Transmembrane helix</keyword>
<protein>
    <submittedName>
        <fullName evidence="2">Uncharacterized protein</fullName>
    </submittedName>
</protein>
<organism evidence="2 3">
    <name type="scientific">Salinicoccus halitifaciens</name>
    <dbReference type="NCBI Taxonomy" id="1073415"/>
    <lineage>
        <taxon>Bacteria</taxon>
        <taxon>Bacillati</taxon>
        <taxon>Bacillota</taxon>
        <taxon>Bacilli</taxon>
        <taxon>Bacillales</taxon>
        <taxon>Staphylococcaceae</taxon>
        <taxon>Salinicoccus</taxon>
    </lineage>
</organism>